<accession>A0A8G1RB85</accession>
<dbReference type="GO" id="GO:0005886">
    <property type="term" value="C:plasma membrane"/>
    <property type="evidence" value="ECO:0007669"/>
    <property type="project" value="TreeGrafter"/>
</dbReference>
<evidence type="ECO:0008006" key="12">
    <source>
        <dbReference type="Google" id="ProtNLM"/>
    </source>
</evidence>
<feature type="transmembrane region" description="Helical" evidence="9">
    <location>
        <begin position="1799"/>
        <end position="1820"/>
    </location>
</feature>
<dbReference type="Proteomes" id="UP000249526">
    <property type="component" value="Unassembled WGS sequence"/>
</dbReference>
<feature type="transmembrane region" description="Helical" evidence="9">
    <location>
        <begin position="354"/>
        <end position="373"/>
    </location>
</feature>
<keyword evidence="7 9" id="KW-0472">Membrane</keyword>
<evidence type="ECO:0000313" key="10">
    <source>
        <dbReference type="EMBL" id="RAH62522.1"/>
    </source>
</evidence>
<gene>
    <name evidence="10" type="ORF">BO85DRAFT_435107</name>
</gene>
<reference evidence="10 11" key="1">
    <citation type="submission" date="2018-02" db="EMBL/GenBank/DDBJ databases">
        <title>The genomes of Aspergillus section Nigri reveals drivers in fungal speciation.</title>
        <authorList>
            <consortium name="DOE Joint Genome Institute"/>
            <person name="Vesth T.C."/>
            <person name="Nybo J."/>
            <person name="Theobald S."/>
            <person name="Brandl J."/>
            <person name="Frisvad J.C."/>
            <person name="Nielsen K.F."/>
            <person name="Lyhne E.K."/>
            <person name="Kogle M.E."/>
            <person name="Kuo A."/>
            <person name="Riley R."/>
            <person name="Clum A."/>
            <person name="Nolan M."/>
            <person name="Lipzen A."/>
            <person name="Salamov A."/>
            <person name="Henrissat B."/>
            <person name="Wiebenga A."/>
            <person name="De vries R.P."/>
            <person name="Grigoriev I.V."/>
            <person name="Mortensen U.H."/>
            <person name="Andersen M.R."/>
            <person name="Baker S.E."/>
        </authorList>
    </citation>
    <scope>NUCLEOTIDE SEQUENCE [LARGE SCALE GENOMIC DNA]</scope>
    <source>
        <strain evidence="10 11">CBS 112811</strain>
    </source>
</reference>
<feature type="transmembrane region" description="Helical" evidence="9">
    <location>
        <begin position="162"/>
        <end position="186"/>
    </location>
</feature>
<dbReference type="GeneID" id="37161904"/>
<dbReference type="RefSeq" id="XP_025520444.1">
    <property type="nucleotide sequence ID" value="XM_025658502.1"/>
</dbReference>
<comment type="subcellular location">
    <subcellularLocation>
        <location evidence="1">Endomembrane system</location>
        <topology evidence="1">Multi-pass membrane protein</topology>
    </subcellularLocation>
</comment>
<keyword evidence="11" id="KW-1185">Reference proteome</keyword>
<feature type="transmembrane region" description="Helical" evidence="9">
    <location>
        <begin position="385"/>
        <end position="403"/>
    </location>
</feature>
<organism evidence="10 11">
    <name type="scientific">Aspergillus piperis CBS 112811</name>
    <dbReference type="NCBI Taxonomy" id="1448313"/>
    <lineage>
        <taxon>Eukaryota</taxon>
        <taxon>Fungi</taxon>
        <taxon>Dikarya</taxon>
        <taxon>Ascomycota</taxon>
        <taxon>Pezizomycotina</taxon>
        <taxon>Eurotiomycetes</taxon>
        <taxon>Eurotiomycetidae</taxon>
        <taxon>Eurotiales</taxon>
        <taxon>Aspergillaceae</taxon>
        <taxon>Aspergillus</taxon>
        <taxon>Aspergillus subgen. Circumdati</taxon>
    </lineage>
</organism>
<evidence type="ECO:0000256" key="3">
    <source>
        <dbReference type="ARBA" id="ARBA00022448"/>
    </source>
</evidence>
<feature type="transmembrane region" description="Helical" evidence="9">
    <location>
        <begin position="2011"/>
        <end position="2044"/>
    </location>
</feature>
<feature type="transmembrane region" description="Helical" evidence="9">
    <location>
        <begin position="252"/>
        <end position="269"/>
    </location>
</feature>
<feature type="transmembrane region" description="Helical" evidence="9">
    <location>
        <begin position="1986"/>
        <end position="2004"/>
    </location>
</feature>
<keyword evidence="5 9" id="KW-1133">Transmembrane helix</keyword>
<feature type="transmembrane region" description="Helical" evidence="9">
    <location>
        <begin position="1956"/>
        <end position="1974"/>
    </location>
</feature>
<evidence type="ECO:0000256" key="4">
    <source>
        <dbReference type="ARBA" id="ARBA00022692"/>
    </source>
</evidence>
<dbReference type="InterPro" id="IPR036259">
    <property type="entry name" value="MFS_trans_sf"/>
</dbReference>
<evidence type="ECO:0000256" key="5">
    <source>
        <dbReference type="ARBA" id="ARBA00022989"/>
    </source>
</evidence>
<evidence type="ECO:0000256" key="6">
    <source>
        <dbReference type="ARBA" id="ARBA00023065"/>
    </source>
</evidence>
<dbReference type="Gene3D" id="1.20.1250.20">
    <property type="entry name" value="MFS general substrate transporter like domains"/>
    <property type="match status" value="1"/>
</dbReference>
<feature type="transmembrane region" description="Helical" evidence="9">
    <location>
        <begin position="289"/>
        <end position="310"/>
    </location>
</feature>
<dbReference type="EMBL" id="KZ825055">
    <property type="protein sequence ID" value="RAH62522.1"/>
    <property type="molecule type" value="Genomic_DNA"/>
</dbReference>
<feature type="transmembrane region" description="Helical" evidence="9">
    <location>
        <begin position="46"/>
        <end position="64"/>
    </location>
</feature>
<evidence type="ECO:0000256" key="9">
    <source>
        <dbReference type="SAM" id="Phobius"/>
    </source>
</evidence>
<feature type="transmembrane region" description="Helical" evidence="9">
    <location>
        <begin position="131"/>
        <end position="150"/>
    </location>
</feature>
<evidence type="ECO:0000256" key="1">
    <source>
        <dbReference type="ARBA" id="ARBA00004127"/>
    </source>
</evidence>
<evidence type="ECO:0000313" key="11">
    <source>
        <dbReference type="Proteomes" id="UP000249526"/>
    </source>
</evidence>
<sequence>MSNNKESSHAAETPVSAHDAQGPGVTPGLGSPGVQRIEALSSHLHILDRVFLFCGDFLIAYVYGLDSLLRGTYQPYATASYGSHSTIVEASSSTVEQFAAGAVLYQIGYTAIILLVEVLVADVTSLRSRLLFSYIPTLPFLINTWISGNITGAVLKVTTWRWGIGMFAIIYPICTLPLLMVLYIVYHRAKKDGTVDHIAGAFRTLGVRRLAIELFWQLDVIGIILMIAFLAMILVPLTIAGGLDSQWKKARIIVPLVLGLCCIPAWVIWERTCKHPMVPFKLLKDRAVWGALGIAVMLNTAWALQSEYLYTVLIVSFGESITSATRIRSLYSFASVLTGSILGLVVYKVRRLKPFIVGGTLLFMVAYGILIYYRGGPASSSHSGIIGAQILLGIAGGLFPYPAQASIQAATKHEHLAVVTGLFLACYNIGTAIGGSISGAVWTQVLPGELNSRLGNATMATQAYKDPFTFSATYPIGTPDRDAVVAAYKHTQRLLCITGICLTMPLVAFSLCTRNLVRDSICFRSNIGYSLIMSSDFDAIWEDLLADLKTLPAISFDGFARRIHFRARWNSDFNSLRKYIGTDQPYPAGDESHNQELDGMDTGSEFSRLGNWFLTAEFMSIDDDGYWQEYLAMQLFPFIIYPIFTPEVLRGLMSMCLAEHLNSKFKSNGHPSLMELANTTGFADYFINRIQTKSFIINLALTDPTRSDHLFSISTLLVADYLYYKTAWLDIFKLLSKERPSFKALHAWSLVTWNEQERGDGVKTDNIVKNCGIAATMAYCSVLGSLSTFDALNFFYKAVIAAIDTDSFPELRPYLDSIQASLKRLIDEAAIINEFVSYSEKLYTTFYHNMSENWRDGTGSTRVRLAHPVLLLCGHYGLRNLSPLIPVELQSSLLSGTNLNLSQSESKQIEAVANNNRFLVSTKPPRYSHEGYGTVASKSLKVCSVGFNGEKPFTTPSQVFYTTTGLRAVDPGSAKASCPHAHIGPLRRGHVIYRLAGNPDDYKYEAVEISSIEVGPETEQNVYSVSLWAGEQSHHANGYLLAINDPNRAVEAAARALRAFPPKKRISLLVSFHELSSTFTKNDIQAIHERLNFELFGSYGKREEGLISRSEIFPALVSPSDQLKAMKYNPRQLPNGVPLDMIQRRFSLLAIGDSNLPSAYTLPDLSVIDDCILINDVPQMRCKVNHHRRTFQWTRRVQENMFEHGVLSLYSHGLSGKGVVLISPTDAPEDCSKKDVQAFEALPKSVAKNIQLLHAKRQAGEPESDDEGEYIPVITVSMQYDKNTWAPDEPIDEPKDPMSGMDVQWGFLYPPDGSQTTETRVPILDELRDRLNEKYNREFERLYDSWEVILDDGRTRATVEFNLASVVPFISDAGMDVNTLNVNFKSQLGIDITLPILFQSFYIDYDVDLRTVKGAIFDYNPLMRDTKGDRHYICGTSDIDDSEIYDMRLKTSRAFADCANLTAPTSFTSALHPAEVTEQLHLLQEPTVDELLNPYGYDEVAREDVTGQAKPTNLDSSLAENLPSDLQKFFREKYAPAFLCQSVMRYEKYEDKFTEQEKKNMRYWWDGNGDKCLAKSKEYAEINRRASVEAVRQFNKDILDKYLDDNPTEWACTLYAALKDKGRMLTYLAHPIQGSVNVINRECCILDALAPSEGIADQWFEYFVGFASERHIHYPYIDPDEDLAGQWLHDSMKDLIQRVLEGDPSVDEDVRKGLEKDIEEFEKANGLDQTATAEARASNIVEKGAVFFAEAKKWLTAVGKGLAVALQGTRLFQLAEASFEQVTKAIGDSLPGLKKLKPIATIGMVAFYVFQLASSLYGLITDWDTMEDAKKAVVILEMIQTVVNGIGQARDAWNNYKNRDTATTPEDALDTATLNQGVEKSVSESGGGLAEMSDEINGEGTFNEIVSDHLLPEGPATEGDNAGRWNEGADKPPENIPAGGEDVVSKWNVSGNAVKIINAFLGIGLVIAMTFSLVQDWDKLTTGGKIINTIALLSQTLTVVLDIVEVGSSIGLYTVTGVFATALPILGAVLAVLGVVMMLINLFVNLFGGSPPPDPVHEFIDHVAKCLVGGFEKAPPPKLDYTISSVTYESGKVTGITIKGENTTADEISIPNARIIVTSGSDDVCLFSTSEFELVEDSDPDKDSDGHLYVTPNSKAEGTLSSSVLGDETEYHEYDLVVGGNKKDTENSLHKLILQAKESFTAVWTGKINKSGRSLVEIIEKSDLDKCHVQYTVLRI</sequence>
<protein>
    <recommendedName>
        <fullName evidence="12">MFS general substrate transporter</fullName>
    </recommendedName>
</protein>
<evidence type="ECO:0000256" key="8">
    <source>
        <dbReference type="SAM" id="MobiDB-lite"/>
    </source>
</evidence>
<feature type="transmembrane region" description="Helical" evidence="9">
    <location>
        <begin position="218"/>
        <end position="240"/>
    </location>
</feature>
<dbReference type="SUPFAM" id="SSF103473">
    <property type="entry name" value="MFS general substrate transporter"/>
    <property type="match status" value="1"/>
</dbReference>
<feature type="transmembrane region" description="Helical" evidence="9">
    <location>
        <begin position="98"/>
        <end position="119"/>
    </location>
</feature>
<name>A0A8G1RB85_9EURO</name>
<feature type="transmembrane region" description="Helical" evidence="9">
    <location>
        <begin position="415"/>
        <end position="442"/>
    </location>
</feature>
<comment type="similarity">
    <text evidence="2">Belongs to the major facilitator superfamily.</text>
</comment>
<dbReference type="GO" id="GO:0015343">
    <property type="term" value="F:siderophore-iron transmembrane transporter activity"/>
    <property type="evidence" value="ECO:0007669"/>
    <property type="project" value="TreeGrafter"/>
</dbReference>
<proteinExistence type="inferred from homology"/>
<feature type="region of interest" description="Disordered" evidence="8">
    <location>
        <begin position="1"/>
        <end position="24"/>
    </location>
</feature>
<evidence type="ECO:0000256" key="2">
    <source>
        <dbReference type="ARBA" id="ARBA00008335"/>
    </source>
</evidence>
<evidence type="ECO:0000256" key="7">
    <source>
        <dbReference type="ARBA" id="ARBA00023136"/>
    </source>
</evidence>
<dbReference type="GO" id="GO:0005768">
    <property type="term" value="C:endosome"/>
    <property type="evidence" value="ECO:0007669"/>
    <property type="project" value="TreeGrafter"/>
</dbReference>
<dbReference type="GO" id="GO:0005774">
    <property type="term" value="C:vacuolar membrane"/>
    <property type="evidence" value="ECO:0007669"/>
    <property type="project" value="TreeGrafter"/>
</dbReference>
<keyword evidence="4 9" id="KW-0812">Transmembrane</keyword>
<dbReference type="PANTHER" id="PTHR23501:SF92">
    <property type="entry name" value="GLUTATHIONE EXCHANGER 1-RELATED"/>
    <property type="match status" value="1"/>
</dbReference>
<keyword evidence="3" id="KW-0813">Transport</keyword>
<dbReference type="PANTHER" id="PTHR23501">
    <property type="entry name" value="MAJOR FACILITATOR SUPERFAMILY"/>
    <property type="match status" value="1"/>
</dbReference>
<feature type="region of interest" description="Disordered" evidence="8">
    <location>
        <begin position="1912"/>
        <end position="1937"/>
    </location>
</feature>
<keyword evidence="6" id="KW-0406">Ion transport</keyword>
<feature type="transmembrane region" description="Helical" evidence="9">
    <location>
        <begin position="330"/>
        <end position="347"/>
    </location>
</feature>